<sequence>MTKDTLVLKELEITPNRAITPEWRKKAYCELGESDEVRKASLSEFKQLVQELPDCVPRLEEDFLVRFLRAKKYDQEKALKMYKNFFKVRLLDPKIYSPVGKGPKDVVELYKLNVGFLLKHRNPINGACVIVWQFGQWTPETGYDLSHIYTPTIYAVELALRDPEVQLNGFMFLINFINMEWRFLKVFGLNAVRALINTAQDGYPARFKGAHIVNHSPLWNIVWGMGRPFLSYKLRDRVHLHGSDMSSLHRHIDKSILPSDFDGDQPPMSSDWFTKELYEQHDDFVKNSYYGYGVNNKDVQS</sequence>
<dbReference type="PANTHER" id="PTHR10174">
    <property type="entry name" value="ALPHA-TOCOPHEROL TRANSFER PROTEIN-RELATED"/>
    <property type="match status" value="1"/>
</dbReference>
<dbReference type="InterPro" id="IPR011074">
    <property type="entry name" value="CRAL/TRIO_N_dom"/>
</dbReference>
<dbReference type="PRINTS" id="PR00180">
    <property type="entry name" value="CRETINALDHBP"/>
</dbReference>
<organism evidence="2 3">
    <name type="scientific">Galendromus occidentalis</name>
    <name type="common">western predatory mite</name>
    <dbReference type="NCBI Taxonomy" id="34638"/>
    <lineage>
        <taxon>Eukaryota</taxon>
        <taxon>Metazoa</taxon>
        <taxon>Ecdysozoa</taxon>
        <taxon>Arthropoda</taxon>
        <taxon>Chelicerata</taxon>
        <taxon>Arachnida</taxon>
        <taxon>Acari</taxon>
        <taxon>Parasitiformes</taxon>
        <taxon>Mesostigmata</taxon>
        <taxon>Gamasina</taxon>
        <taxon>Phytoseioidea</taxon>
        <taxon>Phytoseiidae</taxon>
        <taxon>Typhlodrominae</taxon>
        <taxon>Galendromus</taxon>
    </lineage>
</organism>
<name>A0AAJ6VVS5_9ACAR</name>
<dbReference type="InterPro" id="IPR001251">
    <property type="entry name" value="CRAL-TRIO_dom"/>
</dbReference>
<dbReference type="SUPFAM" id="SSF52087">
    <property type="entry name" value="CRAL/TRIO domain"/>
    <property type="match status" value="1"/>
</dbReference>
<dbReference type="SMART" id="SM01100">
    <property type="entry name" value="CRAL_TRIO_N"/>
    <property type="match status" value="1"/>
</dbReference>
<evidence type="ECO:0000259" key="1">
    <source>
        <dbReference type="PROSITE" id="PS50191"/>
    </source>
</evidence>
<dbReference type="Proteomes" id="UP000694867">
    <property type="component" value="Unplaced"/>
</dbReference>
<dbReference type="AlphaFoldDB" id="A0AAJ6VVS5"/>
<proteinExistence type="predicted"/>
<dbReference type="Gene3D" id="3.40.525.10">
    <property type="entry name" value="CRAL-TRIO lipid binding domain"/>
    <property type="match status" value="1"/>
</dbReference>
<dbReference type="Pfam" id="PF00650">
    <property type="entry name" value="CRAL_TRIO"/>
    <property type="match status" value="1"/>
</dbReference>
<dbReference type="PANTHER" id="PTHR10174:SF130">
    <property type="entry name" value="ALPHA-TOCOPHEROL TRANSFER PROTEIN-LIKE"/>
    <property type="match status" value="1"/>
</dbReference>
<evidence type="ECO:0000313" key="3">
    <source>
        <dbReference type="RefSeq" id="XP_003739257.1"/>
    </source>
</evidence>
<dbReference type="Pfam" id="PF03765">
    <property type="entry name" value="CRAL_TRIO_N"/>
    <property type="match status" value="1"/>
</dbReference>
<dbReference type="PROSITE" id="PS50191">
    <property type="entry name" value="CRAL_TRIO"/>
    <property type="match status" value="1"/>
</dbReference>
<dbReference type="KEGG" id="goe:100899399"/>
<dbReference type="CDD" id="cd00170">
    <property type="entry name" value="SEC14"/>
    <property type="match status" value="1"/>
</dbReference>
<dbReference type="Gene3D" id="1.10.8.20">
    <property type="entry name" value="N-terminal domain of phosphatidylinositol transfer protein sec14p"/>
    <property type="match status" value="1"/>
</dbReference>
<dbReference type="Gene3D" id="1.20.5.1200">
    <property type="entry name" value="Alpha-tocopherol transfer"/>
    <property type="match status" value="1"/>
</dbReference>
<dbReference type="GO" id="GO:0016020">
    <property type="term" value="C:membrane"/>
    <property type="evidence" value="ECO:0007669"/>
    <property type="project" value="TreeGrafter"/>
</dbReference>
<reference evidence="3" key="1">
    <citation type="submission" date="2025-08" db="UniProtKB">
        <authorList>
            <consortium name="RefSeq"/>
        </authorList>
    </citation>
    <scope>IDENTIFICATION</scope>
</reference>
<dbReference type="GO" id="GO:1902936">
    <property type="term" value="F:phosphatidylinositol bisphosphate binding"/>
    <property type="evidence" value="ECO:0007669"/>
    <property type="project" value="TreeGrafter"/>
</dbReference>
<dbReference type="SMART" id="SM00516">
    <property type="entry name" value="SEC14"/>
    <property type="match status" value="1"/>
</dbReference>
<dbReference type="InterPro" id="IPR036865">
    <property type="entry name" value="CRAL-TRIO_dom_sf"/>
</dbReference>
<accession>A0AAJ6VVS5</accession>
<dbReference type="RefSeq" id="XP_003739257.1">
    <property type="nucleotide sequence ID" value="XM_003739209.1"/>
</dbReference>
<protein>
    <submittedName>
        <fullName evidence="3">Alpha-tocopherol transfer protein-like</fullName>
    </submittedName>
</protein>
<dbReference type="GeneID" id="100899399"/>
<keyword evidence="2" id="KW-1185">Reference proteome</keyword>
<feature type="domain" description="CRAL-TRIO" evidence="1">
    <location>
        <begin position="103"/>
        <end position="269"/>
    </location>
</feature>
<dbReference type="InterPro" id="IPR036273">
    <property type="entry name" value="CRAL/TRIO_N_dom_sf"/>
</dbReference>
<evidence type="ECO:0000313" key="2">
    <source>
        <dbReference type="Proteomes" id="UP000694867"/>
    </source>
</evidence>
<gene>
    <name evidence="3" type="primary">LOC100899399</name>
</gene>
<dbReference type="SUPFAM" id="SSF46938">
    <property type="entry name" value="CRAL/TRIO N-terminal domain"/>
    <property type="match status" value="1"/>
</dbReference>